<dbReference type="GO" id="GO:0043161">
    <property type="term" value="P:proteasome-mediated ubiquitin-dependent protein catabolic process"/>
    <property type="evidence" value="ECO:0007669"/>
    <property type="project" value="TreeGrafter"/>
</dbReference>
<accession>A0A811L9C5</accession>
<evidence type="ECO:0000313" key="5">
    <source>
        <dbReference type="Proteomes" id="UP000614601"/>
    </source>
</evidence>
<evidence type="ECO:0000313" key="4">
    <source>
        <dbReference type="EMBL" id="CAD5224230.1"/>
    </source>
</evidence>
<dbReference type="OrthoDB" id="10479031at2759"/>
<sequence length="615" mass="69480">MDVYDLPFLRKSANNSYIYRFVAPLQHNTPVICVTRFSRYTDIDNVWLGVGTEFGCVAFEKADSFQENFDKLHQIRLTEHAITDLHFMCDQEHALALNMIGSVYLVDIERGVIRRRIISQDENHVSFAGQYNDPHCYVVSDKVTGGLKYMDLRRYGDMAVASARPRSVLTPSRRNATTPRRGQAKSPRRPGTPTTPSSKGKGVPVVDATPTCIKHIGEKMFAVGYTKAQKGIQVWDMRYAKIDSPCYTLKVPADRRSNFGVASLSLKNDNSTLFALCTDGGIREYDISSVMSCSPRKPVDEPRNMYKGAIRGDFQVEFGVSPFTDHIVCGTDEGAGIWDLKDSRKYAPKYGLKYISNQMASCDWSANGRFIVGMTVSDVDSMVVLYDNDSDISRSIQTEVYCRLMSVPGSPERVKYVFSKDVTIKQYCEKTNKLARIQKEHSLQQSVIEDEDIICLDPPGPSQTFKNRKLAKLNESFRGRRKSSAKPDNLQLSMDNFVVKKPSRVTFSFARSVTVKNYVESTNKLARVTVRKETMRNVEELRAAPFEGLLNNSKMDQSVAEEDEEDVVVQKGRKKRQKKEATVRLPPTDGFVMASGKPRIVREFRNVLSSDTEYI</sequence>
<dbReference type="SUPFAM" id="SSF101908">
    <property type="entry name" value="Putative isomerase YbhE"/>
    <property type="match status" value="1"/>
</dbReference>
<organism evidence="4 5">
    <name type="scientific">Bursaphelenchus okinawaensis</name>
    <dbReference type="NCBI Taxonomy" id="465554"/>
    <lineage>
        <taxon>Eukaryota</taxon>
        <taxon>Metazoa</taxon>
        <taxon>Ecdysozoa</taxon>
        <taxon>Nematoda</taxon>
        <taxon>Chromadorea</taxon>
        <taxon>Rhabditida</taxon>
        <taxon>Tylenchina</taxon>
        <taxon>Tylenchomorpha</taxon>
        <taxon>Aphelenchoidea</taxon>
        <taxon>Aphelenchoididae</taxon>
        <taxon>Bursaphelenchus</taxon>
    </lineage>
</organism>
<proteinExistence type="predicted"/>
<feature type="region of interest" description="Disordered" evidence="3">
    <location>
        <begin position="163"/>
        <end position="205"/>
    </location>
</feature>
<dbReference type="GO" id="GO:0030674">
    <property type="term" value="F:protein-macromolecule adaptor activity"/>
    <property type="evidence" value="ECO:0007669"/>
    <property type="project" value="TreeGrafter"/>
</dbReference>
<feature type="compositionally biased region" description="Low complexity" evidence="3">
    <location>
        <begin position="189"/>
        <end position="202"/>
    </location>
</feature>
<dbReference type="GO" id="GO:0007095">
    <property type="term" value="P:mitotic G2 DNA damage checkpoint signaling"/>
    <property type="evidence" value="ECO:0007669"/>
    <property type="project" value="TreeGrafter"/>
</dbReference>
<dbReference type="Proteomes" id="UP000614601">
    <property type="component" value="Unassembled WGS sequence"/>
</dbReference>
<comment type="pathway">
    <text evidence="2">Protein modification.</text>
</comment>
<evidence type="ECO:0000256" key="3">
    <source>
        <dbReference type="SAM" id="MobiDB-lite"/>
    </source>
</evidence>
<name>A0A811L9C5_9BILA</name>
<dbReference type="EMBL" id="CAJFCW020000005">
    <property type="protein sequence ID" value="CAG9119758.1"/>
    <property type="molecule type" value="Genomic_DNA"/>
</dbReference>
<evidence type="ECO:0000256" key="1">
    <source>
        <dbReference type="ARBA" id="ARBA00022786"/>
    </source>
</evidence>
<gene>
    <name evidence="4" type="ORF">BOKJ2_LOCUS10975</name>
</gene>
<dbReference type="EMBL" id="CAJFDH010000005">
    <property type="protein sequence ID" value="CAD5224230.1"/>
    <property type="molecule type" value="Genomic_DNA"/>
</dbReference>
<comment type="caution">
    <text evidence="4">The sequence shown here is derived from an EMBL/GenBank/DDBJ whole genome shotgun (WGS) entry which is preliminary data.</text>
</comment>
<evidence type="ECO:0008006" key="6">
    <source>
        <dbReference type="Google" id="ProtNLM"/>
    </source>
</evidence>
<dbReference type="AlphaFoldDB" id="A0A811L9C5"/>
<dbReference type="Proteomes" id="UP000783686">
    <property type="component" value="Unassembled WGS sequence"/>
</dbReference>
<dbReference type="PANTHER" id="PTHR22852:SF0">
    <property type="entry name" value="DENTICLELESS PROTEIN HOMOLOG"/>
    <property type="match status" value="1"/>
</dbReference>
<dbReference type="PANTHER" id="PTHR22852">
    <property type="entry name" value="LETHAL 2 DENTICLELESS PROTEIN RETINOIC ACID-REGULATED NUCLEAR MATRIX-ASSOCIATED PROTEIN"/>
    <property type="match status" value="1"/>
</dbReference>
<feature type="compositionally biased region" description="Polar residues" evidence="3">
    <location>
        <begin position="169"/>
        <end position="180"/>
    </location>
</feature>
<protein>
    <recommendedName>
        <fullName evidence="6">WD_REPEATS_REGION domain-containing protein</fullName>
    </recommendedName>
</protein>
<reference evidence="4" key="1">
    <citation type="submission" date="2020-09" db="EMBL/GenBank/DDBJ databases">
        <authorList>
            <person name="Kikuchi T."/>
        </authorList>
    </citation>
    <scope>NUCLEOTIDE SEQUENCE</scope>
    <source>
        <strain evidence="4">SH1</strain>
    </source>
</reference>
<dbReference type="GO" id="GO:0005634">
    <property type="term" value="C:nucleus"/>
    <property type="evidence" value="ECO:0007669"/>
    <property type="project" value="TreeGrafter"/>
</dbReference>
<dbReference type="InterPro" id="IPR015943">
    <property type="entry name" value="WD40/YVTN_repeat-like_dom_sf"/>
</dbReference>
<keyword evidence="1" id="KW-0833">Ubl conjugation pathway</keyword>
<evidence type="ECO:0000256" key="2">
    <source>
        <dbReference type="ARBA" id="ARBA00043952"/>
    </source>
</evidence>
<dbReference type="Gene3D" id="2.130.10.10">
    <property type="entry name" value="YVTN repeat-like/Quinoprotein amine dehydrogenase"/>
    <property type="match status" value="1"/>
</dbReference>
<keyword evidence="5" id="KW-1185">Reference proteome</keyword>
<dbReference type="InterPro" id="IPR051865">
    <property type="entry name" value="WD-repeat_CDT2_adapter"/>
</dbReference>